<dbReference type="EMBL" id="JAFIMU010000004">
    <property type="protein sequence ID" value="MBN8227602.1"/>
    <property type="molecule type" value="Genomic_DNA"/>
</dbReference>
<gene>
    <name evidence="3" type="ORF">JYK02_08795</name>
</gene>
<evidence type="ECO:0000256" key="1">
    <source>
        <dbReference type="SAM" id="MobiDB-lite"/>
    </source>
</evidence>
<dbReference type="RefSeq" id="WP_207050445.1">
    <property type="nucleotide sequence ID" value="NZ_JAFIMU010000004.1"/>
</dbReference>
<keyword evidence="2" id="KW-1133">Transmembrane helix</keyword>
<comment type="caution">
    <text evidence="3">The sequence shown here is derived from an EMBL/GenBank/DDBJ whole genome shotgun (WGS) entry which is preliminary data.</text>
</comment>
<keyword evidence="4" id="KW-1185">Reference proteome</keyword>
<evidence type="ECO:0000313" key="3">
    <source>
        <dbReference type="EMBL" id="MBN8227602.1"/>
    </source>
</evidence>
<accession>A0ABS3D7E6</accession>
<protein>
    <recommendedName>
        <fullName evidence="5">PEGA domain-containing protein</fullName>
    </recommendedName>
</protein>
<keyword evidence="2" id="KW-0472">Membrane</keyword>
<proteinExistence type="predicted"/>
<organism evidence="3 4">
    <name type="scientific">Corallococcus macrosporus</name>
    <dbReference type="NCBI Taxonomy" id="35"/>
    <lineage>
        <taxon>Bacteria</taxon>
        <taxon>Pseudomonadati</taxon>
        <taxon>Myxococcota</taxon>
        <taxon>Myxococcia</taxon>
        <taxon>Myxococcales</taxon>
        <taxon>Cystobacterineae</taxon>
        <taxon>Myxococcaceae</taxon>
        <taxon>Corallococcus</taxon>
    </lineage>
</organism>
<keyword evidence="2" id="KW-0812">Transmembrane</keyword>
<dbReference type="Proteomes" id="UP000664052">
    <property type="component" value="Unassembled WGS sequence"/>
</dbReference>
<evidence type="ECO:0008006" key="5">
    <source>
        <dbReference type="Google" id="ProtNLM"/>
    </source>
</evidence>
<feature type="transmembrane region" description="Helical" evidence="2">
    <location>
        <begin position="72"/>
        <end position="91"/>
    </location>
</feature>
<name>A0ABS3D7E6_9BACT</name>
<evidence type="ECO:0000313" key="4">
    <source>
        <dbReference type="Proteomes" id="UP000664052"/>
    </source>
</evidence>
<feature type="region of interest" description="Disordered" evidence="1">
    <location>
        <begin position="40"/>
        <end position="64"/>
    </location>
</feature>
<reference evidence="3 4" key="1">
    <citation type="submission" date="2021-02" db="EMBL/GenBank/DDBJ databases">
        <title>De Novo genome assembly of isolated myxobacteria.</title>
        <authorList>
            <person name="Stevens D.C."/>
        </authorList>
    </citation>
    <scope>NUCLEOTIDE SEQUENCE [LARGE SCALE GENOMIC DNA]</scope>
    <source>
        <strain evidence="3 4">ATCC 29039</strain>
    </source>
</reference>
<sequence length="316" mass="34133">MLRFFRHVANGHGLEALAWILVGLLIRWVLVSLIESRESKPTQDTRLGAQTPEPHAPEPPLPSPSRGISALINPWLVGGLIVAGPLLFLVAQGLNGQEEKSGRIHVVASGSNPAGEVELRVDGMPVPAALQSGPHLTFPVPEGKHDLRIVDAALGDEHELQVELRPEEPLLVLAHPDQCAVKVDMATLTYGQPARSMPTRMEGVTVRALPVAGRMTHMKVAPLSGDVALRFNELPEALPPGGTATVLLSLPCQFVGDDRTAWRELRTRFPGLEESARRVGYTEEDPTPGEVSAMNDAQLLELFERQGAAQARETPP</sequence>
<evidence type="ECO:0000256" key="2">
    <source>
        <dbReference type="SAM" id="Phobius"/>
    </source>
</evidence>
<feature type="transmembrane region" description="Helical" evidence="2">
    <location>
        <begin position="12"/>
        <end position="34"/>
    </location>
</feature>